<organism evidence="2 3">
    <name type="scientific">Eleginops maclovinus</name>
    <name type="common">Patagonian blennie</name>
    <name type="synonym">Eleginus maclovinus</name>
    <dbReference type="NCBI Taxonomy" id="56733"/>
    <lineage>
        <taxon>Eukaryota</taxon>
        <taxon>Metazoa</taxon>
        <taxon>Chordata</taxon>
        <taxon>Craniata</taxon>
        <taxon>Vertebrata</taxon>
        <taxon>Euteleostomi</taxon>
        <taxon>Actinopterygii</taxon>
        <taxon>Neopterygii</taxon>
        <taxon>Teleostei</taxon>
        <taxon>Neoteleostei</taxon>
        <taxon>Acanthomorphata</taxon>
        <taxon>Eupercaria</taxon>
        <taxon>Perciformes</taxon>
        <taxon>Notothenioidei</taxon>
        <taxon>Eleginopidae</taxon>
        <taxon>Eleginops</taxon>
    </lineage>
</organism>
<reference evidence="2 3" key="1">
    <citation type="journal article" date="2023" name="Genes (Basel)">
        <title>Chromosome-Level Genome Assembly and Circadian Gene Repertoire of the Patagonia Blennie Eleginops maclovinus-The Closest Ancestral Proxy of Antarctic Cryonotothenioids.</title>
        <authorList>
            <person name="Cheng C.C."/>
            <person name="Rivera-Colon A.G."/>
            <person name="Minhas B.F."/>
            <person name="Wilson L."/>
            <person name="Rayamajhi N."/>
            <person name="Vargas-Chacoff L."/>
            <person name="Catchen J.M."/>
        </authorList>
    </citation>
    <scope>NUCLEOTIDE SEQUENCE [LARGE SCALE GENOMIC DNA]</scope>
    <source>
        <strain evidence="2">JMC-PN-2008</strain>
    </source>
</reference>
<protein>
    <submittedName>
        <fullName evidence="2">Uncharacterized protein</fullName>
    </submittedName>
</protein>
<dbReference type="Proteomes" id="UP001346869">
    <property type="component" value="Unassembled WGS sequence"/>
</dbReference>
<gene>
    <name evidence="2" type="ORF">PBY51_007247</name>
</gene>
<keyword evidence="3" id="KW-1185">Reference proteome</keyword>
<accession>A0AAN8AD87</accession>
<dbReference type="EMBL" id="JAUZQC010000017">
    <property type="protein sequence ID" value="KAK5855583.1"/>
    <property type="molecule type" value="Genomic_DNA"/>
</dbReference>
<feature type="region of interest" description="Disordered" evidence="1">
    <location>
        <begin position="1"/>
        <end position="22"/>
    </location>
</feature>
<proteinExistence type="predicted"/>
<evidence type="ECO:0000313" key="3">
    <source>
        <dbReference type="Proteomes" id="UP001346869"/>
    </source>
</evidence>
<sequence>MQVRGGEGVSKSRVRRRFALLPPSPPPIRRCVAWPKKEGGAAGPQSVVLARSPEVLGGCGCSGATRSLHRFGCPGVWEGGLSICLPLAPPSWPGAAVPTPQTRWTLVDLQAFAGTKT</sequence>
<comment type="caution">
    <text evidence="2">The sequence shown here is derived from an EMBL/GenBank/DDBJ whole genome shotgun (WGS) entry which is preliminary data.</text>
</comment>
<reference evidence="2 3" key="2">
    <citation type="journal article" date="2023" name="Mol. Biol. Evol.">
        <title>Genomics of Secondarily Temperate Adaptation in the Only Non-Antarctic Icefish.</title>
        <authorList>
            <person name="Rivera-Colon A.G."/>
            <person name="Rayamajhi N."/>
            <person name="Minhas B.F."/>
            <person name="Madrigal G."/>
            <person name="Bilyk K.T."/>
            <person name="Yoon V."/>
            <person name="Hune M."/>
            <person name="Gregory S."/>
            <person name="Cheng C.H.C."/>
            <person name="Catchen J.M."/>
        </authorList>
    </citation>
    <scope>NUCLEOTIDE SEQUENCE [LARGE SCALE GENOMIC DNA]</scope>
    <source>
        <strain evidence="2">JMC-PN-2008</strain>
    </source>
</reference>
<name>A0AAN8AD87_ELEMC</name>
<evidence type="ECO:0000313" key="2">
    <source>
        <dbReference type="EMBL" id="KAK5855583.1"/>
    </source>
</evidence>
<evidence type="ECO:0000256" key="1">
    <source>
        <dbReference type="SAM" id="MobiDB-lite"/>
    </source>
</evidence>
<dbReference type="AlphaFoldDB" id="A0AAN8AD87"/>